<name>A0A1P8V163_9RHOB</name>
<dbReference type="RefSeq" id="WP_076706334.1">
    <property type="nucleotide sequence ID" value="NZ_CP015097.1"/>
</dbReference>
<comment type="similarity">
    <text evidence="2">Belongs to the bacterial solute-binding protein 1 family.</text>
</comment>
<protein>
    <submittedName>
        <fullName evidence="7">Putative spermidine/putrescine transport system substrate-binding protein</fullName>
    </submittedName>
</protein>
<dbReference type="Proteomes" id="UP000187059">
    <property type="component" value="Plasmid pPABY7"/>
</dbReference>
<organism evidence="7 8">
    <name type="scientific">Salipiger abyssi</name>
    <dbReference type="NCBI Taxonomy" id="1250539"/>
    <lineage>
        <taxon>Bacteria</taxon>
        <taxon>Pseudomonadati</taxon>
        <taxon>Pseudomonadota</taxon>
        <taxon>Alphaproteobacteria</taxon>
        <taxon>Rhodobacterales</taxon>
        <taxon>Roseobacteraceae</taxon>
        <taxon>Salipiger</taxon>
    </lineage>
</organism>
<dbReference type="AlphaFoldDB" id="A0A1P8V163"/>
<keyword evidence="8" id="KW-1185">Reference proteome</keyword>
<evidence type="ECO:0000256" key="1">
    <source>
        <dbReference type="ARBA" id="ARBA00004418"/>
    </source>
</evidence>
<geneLocation type="plasmid" evidence="8">
    <name>ppaby7</name>
</geneLocation>
<feature type="signal peptide" evidence="6">
    <location>
        <begin position="1"/>
        <end position="27"/>
    </location>
</feature>
<accession>A0A1P8V163</accession>
<evidence type="ECO:0000256" key="2">
    <source>
        <dbReference type="ARBA" id="ARBA00008520"/>
    </source>
</evidence>
<sequence precursor="true">MNLFTSKTRRLAAATAIGLVSAAAAQAEDEVVILSLGGNYQANQSEYWFQPYAEASGKTVTEAAGYNFANLRVMIQTGNVEADLVDLSADSVNALSQEGLLEPIDWDALPESCTSGIPADMKKEYAFPTIQWAMVMAYNTETYPEGPETWADFWDTEAFPGKRGSVGATRPPTEQAAMAMNPDIANLYPFDIDEAFDKIAELGDDITFSDGYAQVVQFLADGEVDMIVIPNGRMVPLIADGAPVTINWNQHLRYPNFFAIPKGAPHKDEAMEFLSWVCEPETLAKLAEPTNYGPINGDAYASIPESVAPLLPGNPATASEGRVADTTWLGEHRQEIAQAWARMAVR</sequence>
<comment type="subcellular location">
    <subcellularLocation>
        <location evidence="1">Periplasm</location>
    </subcellularLocation>
</comment>
<evidence type="ECO:0000256" key="4">
    <source>
        <dbReference type="ARBA" id="ARBA00022729"/>
    </source>
</evidence>
<gene>
    <name evidence="7" type="ORF">Ga0080574_TMP5110</name>
</gene>
<dbReference type="InterPro" id="IPR006059">
    <property type="entry name" value="SBP"/>
</dbReference>
<dbReference type="Pfam" id="PF13416">
    <property type="entry name" value="SBP_bac_8"/>
    <property type="match status" value="1"/>
</dbReference>
<dbReference type="EMBL" id="CP015097">
    <property type="protein sequence ID" value="APZ55392.1"/>
    <property type="molecule type" value="Genomic_DNA"/>
</dbReference>
<evidence type="ECO:0000313" key="7">
    <source>
        <dbReference type="EMBL" id="APZ55392.1"/>
    </source>
</evidence>
<dbReference type="GO" id="GO:0030975">
    <property type="term" value="F:thiamine binding"/>
    <property type="evidence" value="ECO:0007669"/>
    <property type="project" value="TreeGrafter"/>
</dbReference>
<dbReference type="GO" id="GO:0030976">
    <property type="term" value="F:thiamine pyrophosphate binding"/>
    <property type="evidence" value="ECO:0007669"/>
    <property type="project" value="TreeGrafter"/>
</dbReference>
<proteinExistence type="inferred from homology"/>
<evidence type="ECO:0000256" key="5">
    <source>
        <dbReference type="ARBA" id="ARBA00022764"/>
    </source>
</evidence>
<dbReference type="OrthoDB" id="7811527at2"/>
<dbReference type="SUPFAM" id="SSF53850">
    <property type="entry name" value="Periplasmic binding protein-like II"/>
    <property type="match status" value="1"/>
</dbReference>
<dbReference type="KEGG" id="paby:Ga0080574_TMP5110"/>
<evidence type="ECO:0000256" key="3">
    <source>
        <dbReference type="ARBA" id="ARBA00022448"/>
    </source>
</evidence>
<evidence type="ECO:0000313" key="8">
    <source>
        <dbReference type="Proteomes" id="UP000187059"/>
    </source>
</evidence>
<dbReference type="PANTHER" id="PTHR30006">
    <property type="entry name" value="THIAMINE-BINDING PERIPLASMIC PROTEIN-RELATED"/>
    <property type="match status" value="1"/>
</dbReference>
<dbReference type="GO" id="GO:0030288">
    <property type="term" value="C:outer membrane-bounded periplasmic space"/>
    <property type="evidence" value="ECO:0007669"/>
    <property type="project" value="TreeGrafter"/>
</dbReference>
<dbReference type="GO" id="GO:0015888">
    <property type="term" value="P:thiamine transport"/>
    <property type="evidence" value="ECO:0007669"/>
    <property type="project" value="TreeGrafter"/>
</dbReference>
<keyword evidence="4 6" id="KW-0732">Signal</keyword>
<dbReference type="Gene3D" id="3.40.190.10">
    <property type="entry name" value="Periplasmic binding protein-like II"/>
    <property type="match status" value="2"/>
</dbReference>
<reference evidence="7 8" key="1">
    <citation type="submission" date="2016-04" db="EMBL/GenBank/DDBJ databases">
        <title>Deep-sea bacteria in the southern Pacific.</title>
        <authorList>
            <person name="Tang K."/>
        </authorList>
    </citation>
    <scope>NUCLEOTIDE SEQUENCE [LARGE SCALE GENOMIC DNA]</scope>
    <source>
        <strain evidence="7 8">JLT2014</strain>
        <plasmid evidence="8">ppaby7</plasmid>
    </source>
</reference>
<keyword evidence="5" id="KW-0574">Periplasm</keyword>
<keyword evidence="7" id="KW-0614">Plasmid</keyword>
<feature type="chain" id="PRO_5012862807" evidence="6">
    <location>
        <begin position="28"/>
        <end position="346"/>
    </location>
</feature>
<dbReference type="CDD" id="cd13589">
    <property type="entry name" value="PBP2_polyamine_RpCGA009"/>
    <property type="match status" value="1"/>
</dbReference>
<evidence type="ECO:0000256" key="6">
    <source>
        <dbReference type="SAM" id="SignalP"/>
    </source>
</evidence>
<keyword evidence="3" id="KW-0813">Transport</keyword>
<dbReference type="PANTHER" id="PTHR30006:SF3">
    <property type="entry name" value="THIAMINE-BINDING PERIPLASMIC PROTEIN"/>
    <property type="match status" value="1"/>
</dbReference>